<evidence type="ECO:0000256" key="1">
    <source>
        <dbReference type="SAM" id="SignalP"/>
    </source>
</evidence>
<keyword evidence="3" id="KW-1185">Reference proteome</keyword>
<keyword evidence="1" id="KW-0732">Signal</keyword>
<sequence length="104" mass="11263">MASINVLLLPFLALMGQVLGHTTSATISHTRVVIGYTIVNPVDATACMKTGTSIGLDQFFTCSRHHCQGIFVANDYSTFGEIPKDVDCVVDANKEAFDRALRTL</sequence>
<evidence type="ECO:0000313" key="3">
    <source>
        <dbReference type="Proteomes" id="UP000037136"/>
    </source>
</evidence>
<reference evidence="2 3" key="1">
    <citation type="journal article" date="2015" name="BMC Genomics">
        <title>Gene expression during zombie ant biting behavior reflects the complexity underlying fungal parasitic behavioral manipulation.</title>
        <authorList>
            <person name="de Bekker C."/>
            <person name="Ohm R.A."/>
            <person name="Loreto R.G."/>
            <person name="Sebastian A."/>
            <person name="Albert I."/>
            <person name="Merrow M."/>
            <person name="Brachmann A."/>
            <person name="Hughes D.P."/>
        </authorList>
    </citation>
    <scope>NUCLEOTIDE SEQUENCE [LARGE SCALE GENOMIC DNA]</scope>
    <source>
        <strain evidence="2 3">SC16a</strain>
    </source>
</reference>
<feature type="chain" id="PRO_5013310016" evidence="1">
    <location>
        <begin position="21"/>
        <end position="104"/>
    </location>
</feature>
<protein>
    <submittedName>
        <fullName evidence="2">Uncharacterized protein</fullName>
    </submittedName>
</protein>
<feature type="signal peptide" evidence="1">
    <location>
        <begin position="1"/>
        <end position="20"/>
    </location>
</feature>
<proteinExistence type="predicted"/>
<accession>A0A2A9P257</accession>
<dbReference type="EMBL" id="LAZP02000876">
    <property type="protein sequence ID" value="PFH55519.1"/>
    <property type="molecule type" value="Genomic_DNA"/>
</dbReference>
<organism evidence="2 3">
    <name type="scientific">Ophiocordyceps unilateralis</name>
    <name type="common">Zombie-ant fungus</name>
    <name type="synonym">Torrubia unilateralis</name>
    <dbReference type="NCBI Taxonomy" id="268505"/>
    <lineage>
        <taxon>Eukaryota</taxon>
        <taxon>Fungi</taxon>
        <taxon>Dikarya</taxon>
        <taxon>Ascomycota</taxon>
        <taxon>Pezizomycotina</taxon>
        <taxon>Sordariomycetes</taxon>
        <taxon>Hypocreomycetidae</taxon>
        <taxon>Hypocreales</taxon>
        <taxon>Ophiocordycipitaceae</taxon>
        <taxon>Ophiocordyceps</taxon>
    </lineage>
</organism>
<name>A0A2A9P257_OPHUN</name>
<comment type="caution">
    <text evidence="2">The sequence shown here is derived from an EMBL/GenBank/DDBJ whole genome shotgun (WGS) entry which is preliminary data.</text>
</comment>
<gene>
    <name evidence="2" type="ORF">XA68_18122</name>
</gene>
<dbReference type="AlphaFoldDB" id="A0A2A9P257"/>
<evidence type="ECO:0000313" key="2">
    <source>
        <dbReference type="EMBL" id="PFH55519.1"/>
    </source>
</evidence>
<reference evidence="2 3" key="2">
    <citation type="journal article" date="2017" name="Sci. Rep.">
        <title>Ant-infecting Ophiocordyceps genomes reveal a high diversity of potential behavioral manipulation genes and a possible major role for enterotoxins.</title>
        <authorList>
            <person name="de Bekker C."/>
            <person name="Ohm R.A."/>
            <person name="Evans H.C."/>
            <person name="Brachmann A."/>
            <person name="Hughes D.P."/>
        </authorList>
    </citation>
    <scope>NUCLEOTIDE SEQUENCE [LARGE SCALE GENOMIC DNA]</scope>
    <source>
        <strain evidence="2 3">SC16a</strain>
    </source>
</reference>
<dbReference type="Proteomes" id="UP000037136">
    <property type="component" value="Unassembled WGS sequence"/>
</dbReference>